<dbReference type="Proteomes" id="UP000681967">
    <property type="component" value="Unassembled WGS sequence"/>
</dbReference>
<dbReference type="EMBL" id="CAJOBH010274121">
    <property type="protein sequence ID" value="CAF5166773.1"/>
    <property type="molecule type" value="Genomic_DNA"/>
</dbReference>
<sequence>SDGYQRRRHKNTPEGHSGFDGEFGRDGRHAGNIFIKIDETVEDLELLKSIELCGGKGGVGQLGGNGDKGCRGKDGENGVTDDTRGFGGGDKQRLDSVNKERRVVME</sequence>
<evidence type="ECO:0000313" key="5">
    <source>
        <dbReference type="Proteomes" id="UP000681967"/>
    </source>
</evidence>
<feature type="non-terminal residue" evidence="2">
    <location>
        <position position="106"/>
    </location>
</feature>
<evidence type="ECO:0000256" key="1">
    <source>
        <dbReference type="SAM" id="MobiDB-lite"/>
    </source>
</evidence>
<name>A0A8S3GL01_9BILA</name>
<evidence type="ECO:0000313" key="4">
    <source>
        <dbReference type="EMBL" id="CAF5228631.1"/>
    </source>
</evidence>
<proteinExistence type="predicted"/>
<dbReference type="Proteomes" id="UP000681720">
    <property type="component" value="Unassembled WGS sequence"/>
</dbReference>
<dbReference type="EMBL" id="CAJOBI010367222">
    <property type="protein sequence ID" value="CAF5228631.1"/>
    <property type="molecule type" value="Genomic_DNA"/>
</dbReference>
<evidence type="ECO:0000313" key="2">
    <source>
        <dbReference type="EMBL" id="CAF5166773.1"/>
    </source>
</evidence>
<protein>
    <submittedName>
        <fullName evidence="2">Uncharacterized protein</fullName>
    </submittedName>
</protein>
<feature type="region of interest" description="Disordered" evidence="1">
    <location>
        <begin position="1"/>
        <end position="26"/>
    </location>
</feature>
<feature type="non-terminal residue" evidence="2">
    <location>
        <position position="1"/>
    </location>
</feature>
<evidence type="ECO:0000313" key="3">
    <source>
        <dbReference type="EMBL" id="CAF5227906.1"/>
    </source>
</evidence>
<feature type="compositionally biased region" description="Gly residues" evidence="1">
    <location>
        <begin position="55"/>
        <end position="67"/>
    </location>
</feature>
<feature type="region of interest" description="Disordered" evidence="1">
    <location>
        <begin position="55"/>
        <end position="106"/>
    </location>
</feature>
<dbReference type="EMBL" id="CAJOBJ010382435">
    <property type="protein sequence ID" value="CAF5227906.1"/>
    <property type="molecule type" value="Genomic_DNA"/>
</dbReference>
<accession>A0A8S3GL01</accession>
<reference evidence="2" key="1">
    <citation type="submission" date="2021-02" db="EMBL/GenBank/DDBJ databases">
        <authorList>
            <person name="Nowell W R."/>
        </authorList>
    </citation>
    <scope>NUCLEOTIDE SEQUENCE</scope>
</reference>
<dbReference type="Proteomes" id="UP000676336">
    <property type="component" value="Unassembled WGS sequence"/>
</dbReference>
<feature type="compositionally biased region" description="Basic residues" evidence="1">
    <location>
        <begin position="1"/>
        <end position="10"/>
    </location>
</feature>
<feature type="compositionally biased region" description="Basic and acidic residues" evidence="1">
    <location>
        <begin position="68"/>
        <end position="106"/>
    </location>
</feature>
<gene>
    <name evidence="2" type="ORF">BYL167_LOCUS76163</name>
    <name evidence="3" type="ORF">GIL414_LOCUS87876</name>
    <name evidence="4" type="ORF">SMN809_LOCUS85844</name>
</gene>
<feature type="compositionally biased region" description="Basic and acidic residues" evidence="1">
    <location>
        <begin position="11"/>
        <end position="26"/>
    </location>
</feature>
<organism evidence="2 5">
    <name type="scientific">Rotaria magnacalcarata</name>
    <dbReference type="NCBI Taxonomy" id="392030"/>
    <lineage>
        <taxon>Eukaryota</taxon>
        <taxon>Metazoa</taxon>
        <taxon>Spiralia</taxon>
        <taxon>Gnathifera</taxon>
        <taxon>Rotifera</taxon>
        <taxon>Eurotatoria</taxon>
        <taxon>Bdelloidea</taxon>
        <taxon>Philodinida</taxon>
        <taxon>Philodinidae</taxon>
        <taxon>Rotaria</taxon>
    </lineage>
</organism>
<dbReference type="AlphaFoldDB" id="A0A8S3GL01"/>
<comment type="caution">
    <text evidence="2">The sequence shown here is derived from an EMBL/GenBank/DDBJ whole genome shotgun (WGS) entry which is preliminary data.</text>
</comment>